<dbReference type="EMBL" id="JACIED010000001">
    <property type="protein sequence ID" value="MBB4006297.1"/>
    <property type="molecule type" value="Genomic_DNA"/>
</dbReference>
<name>A0A1Q9A3W6_9HYPH</name>
<dbReference type="EMBL" id="MKIN01000022">
    <property type="protein sequence ID" value="OLP49263.1"/>
    <property type="molecule type" value="Genomic_DNA"/>
</dbReference>
<evidence type="ECO:0000313" key="2">
    <source>
        <dbReference type="EMBL" id="MBB4006297.1"/>
    </source>
</evidence>
<reference evidence="3 4" key="1">
    <citation type="submission" date="2016-09" db="EMBL/GenBank/DDBJ databases">
        <title>Rhizobium oryziradicis sp. nov., isolated from the root of rice.</title>
        <authorList>
            <person name="Zhao J."/>
            <person name="Zhang X."/>
        </authorList>
    </citation>
    <scope>NUCLEOTIDE SEQUENCE [LARGE SCALE GENOMIC DNA]</scope>
    <source>
        <strain evidence="3 4">14971</strain>
    </source>
</reference>
<evidence type="ECO:0000313" key="4">
    <source>
        <dbReference type="Proteomes" id="UP000185598"/>
    </source>
</evidence>
<dbReference type="Proteomes" id="UP000185598">
    <property type="component" value="Unassembled WGS sequence"/>
</dbReference>
<dbReference type="AlphaFoldDB" id="A0A1Q9A3W6"/>
<dbReference type="RefSeq" id="WP_075615052.1">
    <property type="nucleotide sequence ID" value="NZ_JACIED010000001.1"/>
</dbReference>
<protein>
    <submittedName>
        <fullName evidence="3">Uncharacterized protein</fullName>
    </submittedName>
</protein>
<dbReference type="Proteomes" id="UP000544107">
    <property type="component" value="Unassembled WGS sequence"/>
</dbReference>
<sequence>MSSKLVSQAAPDFSADEGVGQAVENTLKPVMILVFTLKIAVAALLVGNVMMPNMHSADAQTMLSER</sequence>
<organism evidence="3 4">
    <name type="scientific">Allorhizobium taibaishanense</name>
    <dbReference type="NCBI Taxonomy" id="887144"/>
    <lineage>
        <taxon>Bacteria</taxon>
        <taxon>Pseudomonadati</taxon>
        <taxon>Pseudomonadota</taxon>
        <taxon>Alphaproteobacteria</taxon>
        <taxon>Hyphomicrobiales</taxon>
        <taxon>Rhizobiaceae</taxon>
        <taxon>Rhizobium/Agrobacterium group</taxon>
        <taxon>Allorhizobium</taxon>
    </lineage>
</organism>
<reference evidence="2 5" key="2">
    <citation type="submission" date="2020-08" db="EMBL/GenBank/DDBJ databases">
        <title>Genomic Encyclopedia of Type Strains, Phase IV (KMG-IV): sequencing the most valuable type-strain genomes for metagenomic binning, comparative biology and taxonomic classification.</title>
        <authorList>
            <person name="Goeker M."/>
        </authorList>
    </citation>
    <scope>NUCLEOTIDE SEQUENCE [LARGE SCALE GENOMIC DNA]</scope>
    <source>
        <strain evidence="2 5">DSM 100021</strain>
    </source>
</reference>
<keyword evidence="1" id="KW-0472">Membrane</keyword>
<evidence type="ECO:0000313" key="3">
    <source>
        <dbReference type="EMBL" id="OLP49263.1"/>
    </source>
</evidence>
<dbReference type="OrthoDB" id="8299517at2"/>
<keyword evidence="1" id="KW-0812">Transmembrane</keyword>
<accession>A0A1Q9A3W6</accession>
<keyword evidence="4" id="KW-1185">Reference proteome</keyword>
<evidence type="ECO:0000313" key="5">
    <source>
        <dbReference type="Proteomes" id="UP000544107"/>
    </source>
</evidence>
<gene>
    <name evidence="3" type="ORF">BJF91_19550</name>
    <name evidence="2" type="ORF">GGQ71_000533</name>
</gene>
<evidence type="ECO:0000256" key="1">
    <source>
        <dbReference type="SAM" id="Phobius"/>
    </source>
</evidence>
<keyword evidence="1" id="KW-1133">Transmembrane helix</keyword>
<feature type="transmembrane region" description="Helical" evidence="1">
    <location>
        <begin position="30"/>
        <end position="51"/>
    </location>
</feature>
<comment type="caution">
    <text evidence="3">The sequence shown here is derived from an EMBL/GenBank/DDBJ whole genome shotgun (WGS) entry which is preliminary data.</text>
</comment>
<proteinExistence type="predicted"/>